<dbReference type="GO" id="GO:0004674">
    <property type="term" value="F:protein serine/threonine kinase activity"/>
    <property type="evidence" value="ECO:0000318"/>
    <property type="project" value="GO_Central"/>
</dbReference>
<evidence type="ECO:0000313" key="10">
    <source>
        <dbReference type="EMBL" id="KAF5768370.1"/>
    </source>
</evidence>
<evidence type="ECO:0000256" key="1">
    <source>
        <dbReference type="ARBA" id="ARBA00008832"/>
    </source>
</evidence>
<dbReference type="STRING" id="4232.A0A251SFH3"/>
<evidence type="ECO:0000256" key="2">
    <source>
        <dbReference type="ARBA" id="ARBA00022527"/>
    </source>
</evidence>
<keyword evidence="6 7" id="KW-0067">ATP-binding</keyword>
<dbReference type="OrthoDB" id="2158884at2759"/>
<feature type="domain" description="Protein kinase" evidence="9">
    <location>
        <begin position="4"/>
        <end position="284"/>
    </location>
</feature>
<name>A0A251SFH3_HELAN</name>
<dbReference type="Gene3D" id="3.30.200.20">
    <property type="entry name" value="Phosphorylase Kinase, domain 1"/>
    <property type="match status" value="1"/>
</dbReference>
<dbReference type="PROSITE" id="PS00107">
    <property type="entry name" value="PROTEIN_KINASE_ATP"/>
    <property type="match status" value="1"/>
</dbReference>
<dbReference type="PROSITE" id="PS50011">
    <property type="entry name" value="PROTEIN_KINASE_DOM"/>
    <property type="match status" value="1"/>
</dbReference>
<evidence type="ECO:0000256" key="5">
    <source>
        <dbReference type="ARBA" id="ARBA00022777"/>
    </source>
</evidence>
<evidence type="ECO:0000259" key="9">
    <source>
        <dbReference type="PROSITE" id="PS50011"/>
    </source>
</evidence>
<keyword evidence="3 10" id="KW-0808">Transferase</keyword>
<dbReference type="AlphaFoldDB" id="A0A251SFH3"/>
<dbReference type="FunFam" id="3.30.200.20:FF:000545">
    <property type="entry name" value="CMGC family protein kinase"/>
    <property type="match status" value="1"/>
</dbReference>
<evidence type="ECO:0000256" key="7">
    <source>
        <dbReference type="PROSITE-ProRule" id="PRU10141"/>
    </source>
</evidence>
<evidence type="ECO:0000313" key="12">
    <source>
        <dbReference type="Proteomes" id="UP000215914"/>
    </source>
</evidence>
<dbReference type="InterPro" id="IPR000719">
    <property type="entry name" value="Prot_kinase_dom"/>
</dbReference>
<keyword evidence="5" id="KW-0418">Kinase</keyword>
<keyword evidence="4 7" id="KW-0547">Nucleotide-binding</keyword>
<dbReference type="Pfam" id="PF00069">
    <property type="entry name" value="Pkinase"/>
    <property type="match status" value="1"/>
</dbReference>
<dbReference type="PROSITE" id="PS00108">
    <property type="entry name" value="PROTEIN_KINASE_ST"/>
    <property type="match status" value="1"/>
</dbReference>
<feature type="binding site" evidence="7">
    <location>
        <position position="34"/>
    </location>
    <ligand>
        <name>ATP</name>
        <dbReference type="ChEBI" id="CHEBI:30616"/>
    </ligand>
</feature>
<dbReference type="Gramene" id="mRNA:HanXRQr2_Chr14g0635641">
    <property type="protein sequence ID" value="CDS:HanXRQr2_Chr14g0635641.1"/>
    <property type="gene ID" value="HanXRQr2_Chr14g0635641"/>
</dbReference>
<dbReference type="PANTHER" id="PTHR24055">
    <property type="entry name" value="MITOGEN-ACTIVATED PROTEIN KINASE"/>
    <property type="match status" value="1"/>
</dbReference>
<dbReference type="CDD" id="cd07830">
    <property type="entry name" value="STKc_MAK_like"/>
    <property type="match status" value="1"/>
</dbReference>
<reference evidence="10" key="3">
    <citation type="submission" date="2020-06" db="EMBL/GenBank/DDBJ databases">
        <title>Helianthus annuus Genome sequencing and assembly Release 2.</title>
        <authorList>
            <person name="Gouzy J."/>
            <person name="Langlade N."/>
            <person name="Munos S."/>
        </authorList>
    </citation>
    <scope>NUCLEOTIDE SEQUENCE</scope>
    <source>
        <tissue evidence="10">Leaves</tissue>
    </source>
</reference>
<dbReference type="EMBL" id="CM007903">
    <property type="protein sequence ID" value="OTF97604.1"/>
    <property type="molecule type" value="Genomic_DNA"/>
</dbReference>
<accession>A0A251SFH3</accession>
<evidence type="ECO:0000256" key="4">
    <source>
        <dbReference type="ARBA" id="ARBA00022741"/>
    </source>
</evidence>
<dbReference type="GO" id="GO:0035556">
    <property type="term" value="P:intracellular signal transduction"/>
    <property type="evidence" value="ECO:0000318"/>
    <property type="project" value="GO_Central"/>
</dbReference>
<dbReference type="InParanoid" id="A0A251SFH3"/>
<dbReference type="GO" id="GO:0005634">
    <property type="term" value="C:nucleus"/>
    <property type="evidence" value="ECO:0000318"/>
    <property type="project" value="GO_Central"/>
</dbReference>
<dbReference type="InterPro" id="IPR017441">
    <property type="entry name" value="Protein_kinase_ATP_BS"/>
</dbReference>
<reference evidence="11" key="2">
    <citation type="submission" date="2017-02" db="EMBL/GenBank/DDBJ databases">
        <title>Sunflower complete genome.</title>
        <authorList>
            <person name="Langlade N."/>
            <person name="Munos S."/>
        </authorList>
    </citation>
    <scope>NUCLEOTIDE SEQUENCE [LARGE SCALE GENOMIC DNA]</scope>
    <source>
        <tissue evidence="11">Leaves</tissue>
    </source>
</reference>
<dbReference type="SUPFAM" id="SSF56112">
    <property type="entry name" value="Protein kinase-like (PK-like)"/>
    <property type="match status" value="1"/>
</dbReference>
<dbReference type="InterPro" id="IPR011009">
    <property type="entry name" value="Kinase-like_dom_sf"/>
</dbReference>
<dbReference type="Proteomes" id="UP000215914">
    <property type="component" value="Chromosome 14"/>
</dbReference>
<dbReference type="GO" id="GO:0005524">
    <property type="term" value="F:ATP binding"/>
    <property type="evidence" value="ECO:0007669"/>
    <property type="project" value="UniProtKB-UniRule"/>
</dbReference>
<evidence type="ECO:0000256" key="8">
    <source>
        <dbReference type="RuleBase" id="RU000304"/>
    </source>
</evidence>
<dbReference type="EMBL" id="MNCJ02000329">
    <property type="protein sequence ID" value="KAF5768370.1"/>
    <property type="molecule type" value="Genomic_DNA"/>
</dbReference>
<dbReference type="InterPro" id="IPR008271">
    <property type="entry name" value="Ser/Thr_kinase_AS"/>
</dbReference>
<dbReference type="Gene3D" id="1.10.510.10">
    <property type="entry name" value="Transferase(Phosphotransferase) domain 1"/>
    <property type="match status" value="1"/>
</dbReference>
<dbReference type="SMART" id="SM00220">
    <property type="entry name" value="S_TKc"/>
    <property type="match status" value="1"/>
</dbReference>
<reference evidence="10 12" key="1">
    <citation type="journal article" date="2017" name="Nature">
        <title>The sunflower genome provides insights into oil metabolism, flowering and Asterid evolution.</title>
        <authorList>
            <person name="Badouin H."/>
            <person name="Gouzy J."/>
            <person name="Grassa C.J."/>
            <person name="Murat F."/>
            <person name="Staton S.E."/>
            <person name="Cottret L."/>
            <person name="Lelandais-Briere C."/>
            <person name="Owens G.L."/>
            <person name="Carrere S."/>
            <person name="Mayjonade B."/>
            <person name="Legrand L."/>
            <person name="Gill N."/>
            <person name="Kane N.C."/>
            <person name="Bowers J.E."/>
            <person name="Hubner S."/>
            <person name="Bellec A."/>
            <person name="Berard A."/>
            <person name="Berges H."/>
            <person name="Blanchet N."/>
            <person name="Boniface M.C."/>
            <person name="Brunel D."/>
            <person name="Catrice O."/>
            <person name="Chaidir N."/>
            <person name="Claudel C."/>
            <person name="Donnadieu C."/>
            <person name="Faraut T."/>
            <person name="Fievet G."/>
            <person name="Helmstetter N."/>
            <person name="King M."/>
            <person name="Knapp S.J."/>
            <person name="Lai Z."/>
            <person name="Le Paslier M.C."/>
            <person name="Lippi Y."/>
            <person name="Lorenzon L."/>
            <person name="Mandel J.R."/>
            <person name="Marage G."/>
            <person name="Marchand G."/>
            <person name="Marquand E."/>
            <person name="Bret-Mestries E."/>
            <person name="Morien E."/>
            <person name="Nambeesan S."/>
            <person name="Nguyen T."/>
            <person name="Pegot-Espagnet P."/>
            <person name="Pouilly N."/>
            <person name="Raftis F."/>
            <person name="Sallet E."/>
            <person name="Schiex T."/>
            <person name="Thomas J."/>
            <person name="Vandecasteele C."/>
            <person name="Vares D."/>
            <person name="Vear F."/>
            <person name="Vautrin S."/>
            <person name="Crespi M."/>
            <person name="Mangin B."/>
            <person name="Burke J.M."/>
            <person name="Salse J."/>
            <person name="Munos S."/>
            <person name="Vincourt P."/>
            <person name="Rieseberg L.H."/>
            <person name="Langlade N.B."/>
        </authorList>
    </citation>
    <scope>NUCLEOTIDE SEQUENCE [LARGE SCALE GENOMIC DNA]</scope>
    <source>
        <strain evidence="12">cv. SF193</strain>
        <tissue evidence="10">Leaves</tissue>
    </source>
</reference>
<comment type="similarity">
    <text evidence="1">Belongs to the protein kinase superfamily. CMGC Ser/Thr protein kinase family. MAP kinase subfamily.</text>
</comment>
<organism evidence="11 12">
    <name type="scientific">Helianthus annuus</name>
    <name type="common">Common sunflower</name>
    <dbReference type="NCBI Taxonomy" id="4232"/>
    <lineage>
        <taxon>Eukaryota</taxon>
        <taxon>Viridiplantae</taxon>
        <taxon>Streptophyta</taxon>
        <taxon>Embryophyta</taxon>
        <taxon>Tracheophyta</taxon>
        <taxon>Spermatophyta</taxon>
        <taxon>Magnoliopsida</taxon>
        <taxon>eudicotyledons</taxon>
        <taxon>Gunneridae</taxon>
        <taxon>Pentapetalae</taxon>
        <taxon>asterids</taxon>
        <taxon>campanulids</taxon>
        <taxon>Asterales</taxon>
        <taxon>Asteraceae</taxon>
        <taxon>Asteroideae</taxon>
        <taxon>Heliantheae alliance</taxon>
        <taxon>Heliantheae</taxon>
        <taxon>Helianthus</taxon>
    </lineage>
</organism>
<sequence>MEKYERIMEIGRGAYGVVWKAMNKQTGELVAIKKLIQEYHTAEECMNLREVKSLIKMANHPNIVKLKEIIRENNTLFLIFECMECDLYKFTVARMKPFSETEIRNLCFQIFQGLAHMHHKGYFHRDLKPENLLVSKNLVKISDLGMAREMNGKPPYTHNVTTLWYRAPEVFLRSPYYNSSVDMWAAGAIMAELFTNQPLFQGSSESDVMYKICRVLGTPTESAWFSGLDLARNICYQFPDFPGVRFSEILTTASSDAVNLIASLLSWCPCERPTAMQALQHPFFHGCYRVPPTVRLEDTCCNILNSVPLVFRIARQRELLKETRSLRSCASGSQRVDASEDPIRKLLLNPFVFLK</sequence>
<proteinExistence type="inferred from homology"/>
<dbReference type="FunFam" id="1.10.510.10:FF:000624">
    <property type="entry name" value="Mitogen-activated protein kinase"/>
    <property type="match status" value="1"/>
</dbReference>
<protein>
    <recommendedName>
        <fullName evidence="9">Protein kinase domain-containing protein</fullName>
    </recommendedName>
</protein>
<dbReference type="GO" id="GO:0005737">
    <property type="term" value="C:cytoplasm"/>
    <property type="evidence" value="ECO:0000318"/>
    <property type="project" value="GO_Central"/>
</dbReference>
<keyword evidence="2 8" id="KW-0723">Serine/threonine-protein kinase</keyword>
<dbReference type="InterPro" id="IPR050117">
    <property type="entry name" value="MAPK"/>
</dbReference>
<evidence type="ECO:0000313" key="11">
    <source>
        <dbReference type="EMBL" id="OTF97604.1"/>
    </source>
</evidence>
<gene>
    <name evidence="11" type="ORF">HannXRQ_Chr14g0436451</name>
    <name evidence="10" type="ORF">HanXRQr2_Chr14g0635641</name>
</gene>
<evidence type="ECO:0000256" key="3">
    <source>
        <dbReference type="ARBA" id="ARBA00022679"/>
    </source>
</evidence>
<evidence type="ECO:0000256" key="6">
    <source>
        <dbReference type="ARBA" id="ARBA00022840"/>
    </source>
</evidence>
<keyword evidence="12" id="KW-1185">Reference proteome</keyword>